<reference evidence="1" key="1">
    <citation type="journal article" date="2014" name="Int. J. Syst. Evol. Microbiol.">
        <title>Complete genome sequence of Corynebacterium casei LMG S-19264T (=DSM 44701T), isolated from a smear-ripened cheese.</title>
        <authorList>
            <consortium name="US DOE Joint Genome Institute (JGI-PGF)"/>
            <person name="Walter F."/>
            <person name="Albersmeier A."/>
            <person name="Kalinowski J."/>
            <person name="Ruckert C."/>
        </authorList>
    </citation>
    <scope>NUCLEOTIDE SEQUENCE</scope>
    <source>
        <strain evidence="1">CGMCC 1.12827</strain>
    </source>
</reference>
<dbReference type="EMBL" id="BMGC01000007">
    <property type="protein sequence ID" value="GGB27244.1"/>
    <property type="molecule type" value="Genomic_DNA"/>
</dbReference>
<proteinExistence type="predicted"/>
<dbReference type="Proteomes" id="UP000621454">
    <property type="component" value="Unassembled WGS sequence"/>
</dbReference>
<keyword evidence="2" id="KW-1185">Reference proteome</keyword>
<dbReference type="RefSeq" id="WP_188585903.1">
    <property type="nucleotide sequence ID" value="NZ_BMGC01000007.1"/>
</dbReference>
<gene>
    <name evidence="1" type="ORF">GCM10011489_14230</name>
</gene>
<reference evidence="1" key="2">
    <citation type="submission" date="2020-09" db="EMBL/GenBank/DDBJ databases">
        <authorList>
            <person name="Sun Q."/>
            <person name="Zhou Y."/>
        </authorList>
    </citation>
    <scope>NUCLEOTIDE SEQUENCE</scope>
    <source>
        <strain evidence="1">CGMCC 1.12827</strain>
    </source>
</reference>
<accession>A0A916WSS9</accession>
<comment type="caution">
    <text evidence="1">The sequence shown here is derived from an EMBL/GenBank/DDBJ whole genome shotgun (WGS) entry which is preliminary data.</text>
</comment>
<name>A0A916WSS9_9ACTN</name>
<evidence type="ECO:0000313" key="1">
    <source>
        <dbReference type="EMBL" id="GGB27244.1"/>
    </source>
</evidence>
<protein>
    <submittedName>
        <fullName evidence="1">Uncharacterized protein</fullName>
    </submittedName>
</protein>
<evidence type="ECO:0000313" key="2">
    <source>
        <dbReference type="Proteomes" id="UP000621454"/>
    </source>
</evidence>
<dbReference type="AlphaFoldDB" id="A0A916WSS9"/>
<sequence length="52" mass="5666">MTHATSSVSALFQRMIDITRPIFEAQKTPVASDLTTEQVATNKFLDPSIGLS</sequence>
<organism evidence="1 2">
    <name type="scientific">Gordonia jinhuaensis</name>
    <dbReference type="NCBI Taxonomy" id="1517702"/>
    <lineage>
        <taxon>Bacteria</taxon>
        <taxon>Bacillati</taxon>
        <taxon>Actinomycetota</taxon>
        <taxon>Actinomycetes</taxon>
        <taxon>Mycobacteriales</taxon>
        <taxon>Gordoniaceae</taxon>
        <taxon>Gordonia</taxon>
    </lineage>
</organism>